<protein>
    <submittedName>
        <fullName evidence="1">Uncharacterized protein</fullName>
    </submittedName>
</protein>
<accession>A0A411Z1E7</accession>
<keyword evidence="2" id="KW-1185">Reference proteome</keyword>
<reference evidence="1 2" key="1">
    <citation type="submission" date="2018-08" db="EMBL/GenBank/DDBJ databases">
        <title>Flavobacterium tibetense sp. nov., isolated from a wetland YonghuCo on Tibetan Plateau.</title>
        <authorList>
            <person name="Phurbu D."/>
            <person name="Lu H."/>
            <person name="Xing P."/>
        </authorList>
    </citation>
    <scope>NUCLEOTIDE SEQUENCE [LARGE SCALE GENOMIC DNA]</scope>
    <source>
        <strain evidence="1 2">DJC</strain>
    </source>
</reference>
<dbReference type="Proteomes" id="UP000284547">
    <property type="component" value="Unassembled WGS sequence"/>
</dbReference>
<dbReference type="EMBL" id="QWEY01000006">
    <property type="protein sequence ID" value="RGP36891.1"/>
    <property type="molecule type" value="Genomic_DNA"/>
</dbReference>
<organism evidence="1 2">
    <name type="scientific">Pseudotabrizicola alkalilacus</name>
    <dbReference type="NCBI Taxonomy" id="2305252"/>
    <lineage>
        <taxon>Bacteria</taxon>
        <taxon>Pseudomonadati</taxon>
        <taxon>Pseudomonadota</taxon>
        <taxon>Alphaproteobacteria</taxon>
        <taxon>Rhodobacterales</taxon>
        <taxon>Paracoccaceae</taxon>
        <taxon>Pseudotabrizicola</taxon>
    </lineage>
</organism>
<name>A0A411Z1E7_9RHOB</name>
<evidence type="ECO:0000313" key="2">
    <source>
        <dbReference type="Proteomes" id="UP000284547"/>
    </source>
</evidence>
<comment type="caution">
    <text evidence="1">The sequence shown here is derived from an EMBL/GenBank/DDBJ whole genome shotgun (WGS) entry which is preliminary data.</text>
</comment>
<proteinExistence type="predicted"/>
<sequence length="74" mass="7884">MMGTQQDLRRIAQLAVDAAEKVSYGHSALAPLLKEMQALGEVLPGLRPPSAQLSPAQRVALDAEIEAGFDNMPV</sequence>
<gene>
    <name evidence="1" type="ORF">D1012_12110</name>
</gene>
<evidence type="ECO:0000313" key="1">
    <source>
        <dbReference type="EMBL" id="RGP36891.1"/>
    </source>
</evidence>
<dbReference type="AlphaFoldDB" id="A0A411Z1E7"/>